<reference evidence="2" key="1">
    <citation type="submission" date="2023-03" db="EMBL/GenBank/DDBJ databases">
        <title>Massive genome expansion in bonnet fungi (Mycena s.s.) driven by repeated elements and novel gene families across ecological guilds.</title>
        <authorList>
            <consortium name="Lawrence Berkeley National Laboratory"/>
            <person name="Harder C.B."/>
            <person name="Miyauchi S."/>
            <person name="Viragh M."/>
            <person name="Kuo A."/>
            <person name="Thoen E."/>
            <person name="Andreopoulos B."/>
            <person name="Lu D."/>
            <person name="Skrede I."/>
            <person name="Drula E."/>
            <person name="Henrissat B."/>
            <person name="Morin E."/>
            <person name="Kohler A."/>
            <person name="Barry K."/>
            <person name="LaButti K."/>
            <person name="Morin E."/>
            <person name="Salamov A."/>
            <person name="Lipzen A."/>
            <person name="Mereny Z."/>
            <person name="Hegedus B."/>
            <person name="Baldrian P."/>
            <person name="Stursova M."/>
            <person name="Weitz H."/>
            <person name="Taylor A."/>
            <person name="Grigoriev I.V."/>
            <person name="Nagy L.G."/>
            <person name="Martin F."/>
            <person name="Kauserud H."/>
        </authorList>
    </citation>
    <scope>NUCLEOTIDE SEQUENCE</scope>
    <source>
        <strain evidence="2">CBHHK067</strain>
    </source>
</reference>
<organism evidence="2 3">
    <name type="scientific">Mycena rosella</name>
    <name type="common">Pink bonnet</name>
    <name type="synonym">Agaricus rosellus</name>
    <dbReference type="NCBI Taxonomy" id="1033263"/>
    <lineage>
        <taxon>Eukaryota</taxon>
        <taxon>Fungi</taxon>
        <taxon>Dikarya</taxon>
        <taxon>Basidiomycota</taxon>
        <taxon>Agaricomycotina</taxon>
        <taxon>Agaricomycetes</taxon>
        <taxon>Agaricomycetidae</taxon>
        <taxon>Agaricales</taxon>
        <taxon>Marasmiineae</taxon>
        <taxon>Mycenaceae</taxon>
        <taxon>Mycena</taxon>
    </lineage>
</organism>
<feature type="region of interest" description="Disordered" evidence="1">
    <location>
        <begin position="289"/>
        <end position="324"/>
    </location>
</feature>
<evidence type="ECO:0000256" key="1">
    <source>
        <dbReference type="SAM" id="MobiDB-lite"/>
    </source>
</evidence>
<accession>A0AAD7DHG3</accession>
<keyword evidence="3" id="KW-1185">Reference proteome</keyword>
<proteinExistence type="predicted"/>
<protein>
    <submittedName>
        <fullName evidence="2">Uncharacterized protein</fullName>
    </submittedName>
</protein>
<comment type="caution">
    <text evidence="2">The sequence shown here is derived from an EMBL/GenBank/DDBJ whole genome shotgun (WGS) entry which is preliminary data.</text>
</comment>
<name>A0AAD7DHG3_MYCRO</name>
<sequence length="324" mass="35462">MSARSLATIPQEVHHRLLISLSDFDDLAAAVLCARPLHRAFAANRRKVLSSVGRNFLGALFTDALLLARGQEKRDRVGNMKGFSPGTVRLLVQNAEMVGELQGVMFGLLSEGAVNIGSKLSLTRFADAPPVVIPSETESQRFKAAAYRFCVYCLLQLEDDRLAFLNRYTAIQVLELANFVNALYILVHVIRGRAHESDDDWNFASSVMSTGPHAILDLWAMKRTGEWGFKAVLKAAGRGSGDEHFMNEWCDVLAAAGVNDSVRRLGSAILDEENRKFAETLTREAAAVELQPQTGGEGRATPMVKATAKAKGKAKLKDESDPFD</sequence>
<dbReference type="EMBL" id="JARKIE010000059">
    <property type="protein sequence ID" value="KAJ7691352.1"/>
    <property type="molecule type" value="Genomic_DNA"/>
</dbReference>
<dbReference type="AlphaFoldDB" id="A0AAD7DHG3"/>
<evidence type="ECO:0000313" key="3">
    <source>
        <dbReference type="Proteomes" id="UP001221757"/>
    </source>
</evidence>
<gene>
    <name evidence="2" type="ORF">B0H17DRAFT_1201198</name>
</gene>
<feature type="compositionally biased region" description="Basic and acidic residues" evidence="1">
    <location>
        <begin position="315"/>
        <end position="324"/>
    </location>
</feature>
<dbReference type="Proteomes" id="UP001221757">
    <property type="component" value="Unassembled WGS sequence"/>
</dbReference>
<evidence type="ECO:0000313" key="2">
    <source>
        <dbReference type="EMBL" id="KAJ7691352.1"/>
    </source>
</evidence>